<evidence type="ECO:0000256" key="2">
    <source>
        <dbReference type="ARBA" id="ARBA00008520"/>
    </source>
</evidence>
<evidence type="ECO:0000313" key="9">
    <source>
        <dbReference type="Proteomes" id="UP000595053"/>
    </source>
</evidence>
<protein>
    <recommendedName>
        <fullName evidence="6">Probable sugar-binding periplasmic protein</fullName>
    </recommendedName>
</protein>
<evidence type="ECO:0000256" key="6">
    <source>
        <dbReference type="ARBA" id="ARBA00049753"/>
    </source>
</evidence>
<dbReference type="PANTHER" id="PTHR43649:SF28">
    <property type="entry name" value="BINDING PROTEIN COMPONENT OF ABC SUGAR TRANSPORTER-RELATED"/>
    <property type="match status" value="1"/>
</dbReference>
<name>A0A7M1QVL1_9ACTO</name>
<comment type="function">
    <text evidence="5">Part of a binding-protein-dependent transport system for a sugar.</text>
</comment>
<keyword evidence="4 7" id="KW-0732">Signal</keyword>
<dbReference type="EMBL" id="CP063213">
    <property type="protein sequence ID" value="QOR46049.1"/>
    <property type="molecule type" value="Genomic_DNA"/>
</dbReference>
<dbReference type="SUPFAM" id="SSF53850">
    <property type="entry name" value="Periplasmic binding protein-like II"/>
    <property type="match status" value="1"/>
</dbReference>
<comment type="subcellular location">
    <subcellularLocation>
        <location evidence="1">Cell envelope</location>
    </subcellularLocation>
</comment>
<reference evidence="8 9" key="1">
    <citation type="submission" date="2020-10" db="EMBL/GenBank/DDBJ databases">
        <title>Trueperella pecoris sp. nov. isolated from bovine and porcine specimens.</title>
        <authorList>
            <person name="Schoenecker L."/>
            <person name="Schnydrig P."/>
            <person name="Brodard I."/>
            <person name="Thomann A."/>
            <person name="Hemphill A."/>
            <person name="Rodriguez-Campos S."/>
            <person name="Perreten V."/>
            <person name="Jores J."/>
            <person name="Kittl S."/>
        </authorList>
    </citation>
    <scope>NUCLEOTIDE SEQUENCE [LARGE SCALE GENOMIC DNA]</scope>
    <source>
        <strain evidence="8 9">15A0121</strain>
    </source>
</reference>
<dbReference type="InterPro" id="IPR006059">
    <property type="entry name" value="SBP"/>
</dbReference>
<proteinExistence type="inferred from homology"/>
<keyword evidence="9" id="KW-1185">Reference proteome</keyword>
<feature type="chain" id="PRO_5039335087" description="Probable sugar-binding periplasmic protein" evidence="7">
    <location>
        <begin position="22"/>
        <end position="432"/>
    </location>
</feature>
<evidence type="ECO:0000256" key="1">
    <source>
        <dbReference type="ARBA" id="ARBA00004196"/>
    </source>
</evidence>
<dbReference type="AlphaFoldDB" id="A0A7M1QVL1"/>
<gene>
    <name evidence="8" type="ORF">INS88_02175</name>
</gene>
<evidence type="ECO:0000256" key="5">
    <source>
        <dbReference type="ARBA" id="ARBA00049629"/>
    </source>
</evidence>
<sequence>MRRLVAMVGAAALALSLAACGSNSGTAKGTEGATGGGNSVGVVTWWSAGSEKQGLDALVKVFNEQNPNITFENQAVSGGSGSNAKQKLQTDLAAKNPPDTYQAHAGAELSSDIAAGYLEDVSGLYDEFKLREAFPKTLLDALTVDGKIYSVPSNIHRGNVVWVSPKALEKAGIDPTKAPADIDAWIADMDKLKAAGVAHPLTVGSDWTQLELLETVLISDLGADGYLGLLDGKTSWESEGVTKALNHFSKLMSFTDPGLYQEDWEPAMKSIINNDGNVAYNVMGDWAPAAFDGAGKKWGQDYYSWPVPGNQGVFDFLADSFTLPVGAKNTEGTKAWLKTISSPEGQVAFNTVKGSIPARSDLTPEQIAKFSDYQQDAMKSFSEDTIVPSLAHGAAVSIKASEAMKQAISKFTSSGATDVASLQKELGAAAKN</sequence>
<keyword evidence="3" id="KW-0813">Transport</keyword>
<dbReference type="Gene3D" id="3.40.190.10">
    <property type="entry name" value="Periplasmic binding protein-like II"/>
    <property type="match status" value="2"/>
</dbReference>
<accession>A0A8A5UGT8</accession>
<organism evidence="8 9">
    <name type="scientific">Trueperella pecoris</name>
    <dbReference type="NCBI Taxonomy" id="2733571"/>
    <lineage>
        <taxon>Bacteria</taxon>
        <taxon>Bacillati</taxon>
        <taxon>Actinomycetota</taxon>
        <taxon>Actinomycetes</taxon>
        <taxon>Actinomycetales</taxon>
        <taxon>Actinomycetaceae</taxon>
        <taxon>Trueperella</taxon>
    </lineage>
</organism>
<evidence type="ECO:0000313" key="8">
    <source>
        <dbReference type="EMBL" id="QOR46049.1"/>
    </source>
</evidence>
<evidence type="ECO:0000256" key="3">
    <source>
        <dbReference type="ARBA" id="ARBA00022448"/>
    </source>
</evidence>
<evidence type="ECO:0000256" key="7">
    <source>
        <dbReference type="SAM" id="SignalP"/>
    </source>
</evidence>
<evidence type="ECO:0000256" key="4">
    <source>
        <dbReference type="ARBA" id="ARBA00022729"/>
    </source>
</evidence>
<accession>A0A7M1QVL1</accession>
<dbReference type="Pfam" id="PF01547">
    <property type="entry name" value="SBP_bac_1"/>
    <property type="match status" value="1"/>
</dbReference>
<dbReference type="InterPro" id="IPR050490">
    <property type="entry name" value="Bact_solute-bd_prot1"/>
</dbReference>
<dbReference type="PANTHER" id="PTHR43649">
    <property type="entry name" value="ARABINOSE-BINDING PROTEIN-RELATED"/>
    <property type="match status" value="1"/>
</dbReference>
<comment type="similarity">
    <text evidence="2">Belongs to the bacterial solute-binding protein 1 family.</text>
</comment>
<dbReference type="PROSITE" id="PS51257">
    <property type="entry name" value="PROKAR_LIPOPROTEIN"/>
    <property type="match status" value="1"/>
</dbReference>
<dbReference type="Proteomes" id="UP000595053">
    <property type="component" value="Chromosome"/>
</dbReference>
<dbReference type="GO" id="GO:0030313">
    <property type="term" value="C:cell envelope"/>
    <property type="evidence" value="ECO:0007669"/>
    <property type="project" value="UniProtKB-SubCell"/>
</dbReference>
<feature type="signal peptide" evidence="7">
    <location>
        <begin position="1"/>
        <end position="21"/>
    </location>
</feature>
<dbReference type="RefSeq" id="WP_193326244.1">
    <property type="nucleotide sequence ID" value="NZ_CP053291.1"/>
</dbReference>